<evidence type="ECO:0000259" key="4">
    <source>
        <dbReference type="PROSITE" id="PS51000"/>
    </source>
</evidence>
<dbReference type="EMBL" id="QFWT01000009">
    <property type="protein sequence ID" value="PWI32441.1"/>
    <property type="molecule type" value="Genomic_DNA"/>
</dbReference>
<evidence type="ECO:0000256" key="1">
    <source>
        <dbReference type="ARBA" id="ARBA00023015"/>
    </source>
</evidence>
<dbReference type="Pfam" id="PF08220">
    <property type="entry name" value="HTH_DeoR"/>
    <property type="match status" value="1"/>
</dbReference>
<feature type="domain" description="HTH deoR-type" evidence="4">
    <location>
        <begin position="1"/>
        <end position="56"/>
    </location>
</feature>
<dbReference type="GO" id="GO:0003677">
    <property type="term" value="F:DNA binding"/>
    <property type="evidence" value="ECO:0007669"/>
    <property type="project" value="UniProtKB-KW"/>
</dbReference>
<dbReference type="Proteomes" id="UP000245362">
    <property type="component" value="Unassembled WGS sequence"/>
</dbReference>
<accession>A0A2U3B6M3</accession>
<dbReference type="InterPro" id="IPR037171">
    <property type="entry name" value="NagB/RpiA_transferase-like"/>
</dbReference>
<dbReference type="SMART" id="SM00420">
    <property type="entry name" value="HTH_DEOR"/>
    <property type="match status" value="1"/>
</dbReference>
<proteinExistence type="predicted"/>
<dbReference type="PANTHER" id="PTHR30363">
    <property type="entry name" value="HTH-TYPE TRANSCRIPTIONAL REGULATOR SRLR-RELATED"/>
    <property type="match status" value="1"/>
</dbReference>
<evidence type="ECO:0000313" key="5">
    <source>
        <dbReference type="EMBL" id="PWI32441.1"/>
    </source>
</evidence>
<dbReference type="GO" id="GO:0003700">
    <property type="term" value="F:DNA-binding transcription factor activity"/>
    <property type="evidence" value="ECO:0007669"/>
    <property type="project" value="InterPro"/>
</dbReference>
<dbReference type="InterPro" id="IPR018356">
    <property type="entry name" value="Tscrpt_reg_HTH_DeoR_CS"/>
</dbReference>
<dbReference type="Gene3D" id="3.40.50.1360">
    <property type="match status" value="1"/>
</dbReference>
<organism evidence="5 6">
    <name type="scientific">Vibrio albus</name>
    <dbReference type="NCBI Taxonomy" id="2200953"/>
    <lineage>
        <taxon>Bacteria</taxon>
        <taxon>Pseudomonadati</taxon>
        <taxon>Pseudomonadota</taxon>
        <taxon>Gammaproteobacteria</taxon>
        <taxon>Vibrionales</taxon>
        <taxon>Vibrionaceae</taxon>
        <taxon>Vibrio</taxon>
    </lineage>
</organism>
<protein>
    <submittedName>
        <fullName evidence="5">DeoR/GlpR transcriptional regulator</fullName>
    </submittedName>
</protein>
<comment type="caution">
    <text evidence="5">The sequence shown here is derived from an EMBL/GenBank/DDBJ whole genome shotgun (WGS) entry which is preliminary data.</text>
</comment>
<dbReference type="PANTHER" id="PTHR30363:SF44">
    <property type="entry name" value="AGA OPERON TRANSCRIPTIONAL REPRESSOR-RELATED"/>
    <property type="match status" value="1"/>
</dbReference>
<keyword evidence="3" id="KW-0804">Transcription</keyword>
<dbReference type="OrthoDB" id="6846621at2"/>
<sequence>MNNRQNHIVEQIRKQGEVKVEELADEYSVSVETIRRDLNTLAKHNLLCRTHGGAVSLQTRDIGQTFSSRQKLNAQAKHVMAKHAQHYLIERSVIGMDASSTCLHVARQMPDMACTLVTNSTGIMQSVATKEQVSVIVTGGSFSVKYSAFHGPIAEQALSRLNLDVVLLSCCGVDENGAVWESNELNASIKRRMLGCAAQVVLLADASKIGKKGLIKICDATEIDIFISDSPVNSKLRQYLKKNRVLVIDG</sequence>
<keyword evidence="6" id="KW-1185">Reference proteome</keyword>
<reference evidence="5 6" key="1">
    <citation type="submission" date="2018-05" db="EMBL/GenBank/DDBJ databases">
        <title>Vibrio limimaris sp. nov., isolated from marine sediment.</title>
        <authorList>
            <person name="Li C.-M."/>
        </authorList>
    </citation>
    <scope>NUCLEOTIDE SEQUENCE [LARGE SCALE GENOMIC DNA]</scope>
    <source>
        <strain evidence="5 6">E4404</strain>
    </source>
</reference>
<dbReference type="SUPFAM" id="SSF100950">
    <property type="entry name" value="NagB/RpiA/CoA transferase-like"/>
    <property type="match status" value="1"/>
</dbReference>
<dbReference type="Gene3D" id="1.10.10.10">
    <property type="entry name" value="Winged helix-like DNA-binding domain superfamily/Winged helix DNA-binding domain"/>
    <property type="match status" value="1"/>
</dbReference>
<dbReference type="InterPro" id="IPR014036">
    <property type="entry name" value="DeoR-like_C"/>
</dbReference>
<dbReference type="SUPFAM" id="SSF46785">
    <property type="entry name" value="Winged helix' DNA-binding domain"/>
    <property type="match status" value="1"/>
</dbReference>
<dbReference type="PROSITE" id="PS00894">
    <property type="entry name" value="HTH_DEOR_1"/>
    <property type="match status" value="1"/>
</dbReference>
<dbReference type="InterPro" id="IPR050313">
    <property type="entry name" value="Carb_Metab_HTH_regulators"/>
</dbReference>
<dbReference type="InterPro" id="IPR036388">
    <property type="entry name" value="WH-like_DNA-bd_sf"/>
</dbReference>
<dbReference type="InterPro" id="IPR001034">
    <property type="entry name" value="DeoR_HTH"/>
</dbReference>
<dbReference type="InterPro" id="IPR036390">
    <property type="entry name" value="WH_DNA-bd_sf"/>
</dbReference>
<evidence type="ECO:0000256" key="3">
    <source>
        <dbReference type="ARBA" id="ARBA00023163"/>
    </source>
</evidence>
<gene>
    <name evidence="5" type="ORF">DI392_15400</name>
</gene>
<keyword evidence="1" id="KW-0805">Transcription regulation</keyword>
<dbReference type="RefSeq" id="WP_109320581.1">
    <property type="nucleotide sequence ID" value="NZ_QFWT01000009.1"/>
</dbReference>
<dbReference type="PRINTS" id="PR00037">
    <property type="entry name" value="HTHLACR"/>
</dbReference>
<keyword evidence="2" id="KW-0238">DNA-binding</keyword>
<dbReference type="SMART" id="SM01134">
    <property type="entry name" value="DeoRC"/>
    <property type="match status" value="1"/>
</dbReference>
<dbReference type="AlphaFoldDB" id="A0A2U3B6M3"/>
<evidence type="ECO:0000313" key="6">
    <source>
        <dbReference type="Proteomes" id="UP000245362"/>
    </source>
</evidence>
<dbReference type="Pfam" id="PF00455">
    <property type="entry name" value="DeoRC"/>
    <property type="match status" value="1"/>
</dbReference>
<dbReference type="PROSITE" id="PS51000">
    <property type="entry name" value="HTH_DEOR_2"/>
    <property type="match status" value="1"/>
</dbReference>
<name>A0A2U3B6M3_9VIBR</name>
<evidence type="ECO:0000256" key="2">
    <source>
        <dbReference type="ARBA" id="ARBA00023125"/>
    </source>
</evidence>